<sequence>LPQPLRPPPWPGSPTANLWRWSECQLASAARDADCPAHHRPAVRARGLSGPSDWPPREPVSSAHHHVPHRRTGISFLLETTNEGTALMLQGRQPSECPTHARLGHPTYHAMSGTCEGTICHRLGHPCCAGSQCSPDGRGYLGRRRTEEQHGRLDATLWSQSI</sequence>
<evidence type="ECO:0000313" key="2">
    <source>
        <dbReference type="EMBL" id="MED6129656.1"/>
    </source>
</evidence>
<feature type="region of interest" description="Disordered" evidence="1">
    <location>
        <begin position="43"/>
        <end position="69"/>
    </location>
</feature>
<protein>
    <submittedName>
        <fullName evidence="2">Uncharacterized protein</fullName>
    </submittedName>
</protein>
<proteinExistence type="predicted"/>
<reference evidence="2 3" key="1">
    <citation type="journal article" date="2023" name="Plants (Basel)">
        <title>Bridging the Gap: Combining Genomics and Transcriptomics Approaches to Understand Stylosanthes scabra, an Orphan Legume from the Brazilian Caatinga.</title>
        <authorList>
            <person name="Ferreira-Neto J.R.C."/>
            <person name="da Silva M.D."/>
            <person name="Binneck E."/>
            <person name="de Melo N.F."/>
            <person name="da Silva R.H."/>
            <person name="de Melo A.L.T.M."/>
            <person name="Pandolfi V."/>
            <person name="Bustamante F.O."/>
            <person name="Brasileiro-Vidal A.C."/>
            <person name="Benko-Iseppon A.M."/>
        </authorList>
    </citation>
    <scope>NUCLEOTIDE SEQUENCE [LARGE SCALE GENOMIC DNA]</scope>
    <source>
        <tissue evidence="2">Leaves</tissue>
    </source>
</reference>
<evidence type="ECO:0000313" key="3">
    <source>
        <dbReference type="Proteomes" id="UP001341840"/>
    </source>
</evidence>
<dbReference type="EMBL" id="JASCZI010036216">
    <property type="protein sequence ID" value="MED6129656.1"/>
    <property type="molecule type" value="Genomic_DNA"/>
</dbReference>
<dbReference type="Proteomes" id="UP001341840">
    <property type="component" value="Unassembled WGS sequence"/>
</dbReference>
<organism evidence="2 3">
    <name type="scientific">Stylosanthes scabra</name>
    <dbReference type="NCBI Taxonomy" id="79078"/>
    <lineage>
        <taxon>Eukaryota</taxon>
        <taxon>Viridiplantae</taxon>
        <taxon>Streptophyta</taxon>
        <taxon>Embryophyta</taxon>
        <taxon>Tracheophyta</taxon>
        <taxon>Spermatophyta</taxon>
        <taxon>Magnoliopsida</taxon>
        <taxon>eudicotyledons</taxon>
        <taxon>Gunneridae</taxon>
        <taxon>Pentapetalae</taxon>
        <taxon>rosids</taxon>
        <taxon>fabids</taxon>
        <taxon>Fabales</taxon>
        <taxon>Fabaceae</taxon>
        <taxon>Papilionoideae</taxon>
        <taxon>50 kb inversion clade</taxon>
        <taxon>dalbergioids sensu lato</taxon>
        <taxon>Dalbergieae</taxon>
        <taxon>Pterocarpus clade</taxon>
        <taxon>Stylosanthes</taxon>
    </lineage>
</organism>
<evidence type="ECO:0000256" key="1">
    <source>
        <dbReference type="SAM" id="MobiDB-lite"/>
    </source>
</evidence>
<accession>A0ABU6RZX3</accession>
<name>A0ABU6RZX3_9FABA</name>
<keyword evidence="3" id="KW-1185">Reference proteome</keyword>
<feature type="non-terminal residue" evidence="2">
    <location>
        <position position="1"/>
    </location>
</feature>
<gene>
    <name evidence="2" type="ORF">PIB30_110075</name>
</gene>
<comment type="caution">
    <text evidence="2">The sequence shown here is derived from an EMBL/GenBank/DDBJ whole genome shotgun (WGS) entry which is preliminary data.</text>
</comment>